<dbReference type="HOGENOM" id="CLU_010194_1_0_7"/>
<evidence type="ECO:0000313" key="3">
    <source>
        <dbReference type="EMBL" id="ADR33544.1"/>
    </source>
</evidence>
<dbReference type="RefSeq" id="WP_013459741.1">
    <property type="nucleotide sequence ID" value="NC_014762.1"/>
</dbReference>
<keyword evidence="2" id="KW-0560">Oxidoreductase</keyword>
<dbReference type="PANTHER" id="PTHR43477:SF1">
    <property type="entry name" value="DIHYDROANTICAPSIN 7-DEHYDROGENASE"/>
    <property type="match status" value="1"/>
</dbReference>
<dbReference type="AlphaFoldDB" id="E4U294"/>
<name>E4U294_SULKY</name>
<dbReference type="SUPFAM" id="SSF51735">
    <property type="entry name" value="NAD(P)-binding Rossmann-fold domains"/>
    <property type="match status" value="1"/>
</dbReference>
<dbReference type="eggNOG" id="COG1028">
    <property type="taxonomic scope" value="Bacteria"/>
</dbReference>
<comment type="similarity">
    <text evidence="1">Belongs to the short-chain dehydrogenases/reductases (SDR) family.</text>
</comment>
<dbReference type="FunFam" id="3.40.50.720:FF:000084">
    <property type="entry name" value="Short-chain dehydrogenase reductase"/>
    <property type="match status" value="1"/>
</dbReference>
<organism evidence="3 4">
    <name type="scientific">Sulfuricurvum kujiense (strain ATCC BAA-921 / DSM 16994 / JCM 11577 / YK-1)</name>
    <dbReference type="NCBI Taxonomy" id="709032"/>
    <lineage>
        <taxon>Bacteria</taxon>
        <taxon>Pseudomonadati</taxon>
        <taxon>Campylobacterota</taxon>
        <taxon>Epsilonproteobacteria</taxon>
        <taxon>Campylobacterales</taxon>
        <taxon>Sulfurimonadaceae</taxon>
        <taxon>Sulfuricurvum</taxon>
    </lineage>
</organism>
<proteinExistence type="inferred from homology"/>
<evidence type="ECO:0000313" key="4">
    <source>
        <dbReference type="Proteomes" id="UP000008721"/>
    </source>
</evidence>
<sequence>MPTIVITGAAQGIGLGTARLFASRNWRVIGLDCNENLLEKASKETGFEPILCDLSDPQQIEKAAESIHTLDVLVNNAAISANTDPKTLLLSEWNRVLGVNLTAPFLLSRLLADKFESSKGSIVNIASTRALMSEPHTEAYSASKGGILSLTHALAMSLAPIRVNAISPGWIEHANSETLRNSDHLFHPAGRVGRVDDIAEMVWYLSSEAAGFITGQNFVIDGGVTKKMVYPE</sequence>
<evidence type="ECO:0000256" key="2">
    <source>
        <dbReference type="ARBA" id="ARBA00023002"/>
    </source>
</evidence>
<keyword evidence="4" id="KW-1185">Reference proteome</keyword>
<dbReference type="PANTHER" id="PTHR43477">
    <property type="entry name" value="DIHYDROANTICAPSIN 7-DEHYDROGENASE"/>
    <property type="match status" value="1"/>
</dbReference>
<dbReference type="InterPro" id="IPR020904">
    <property type="entry name" value="Sc_DH/Rdtase_CS"/>
</dbReference>
<dbReference type="Proteomes" id="UP000008721">
    <property type="component" value="Chromosome"/>
</dbReference>
<dbReference type="EMBL" id="CP002355">
    <property type="protein sequence ID" value="ADR33544.1"/>
    <property type="molecule type" value="Genomic_DNA"/>
</dbReference>
<reference evidence="3 4" key="1">
    <citation type="journal article" date="2012" name="Stand. Genomic Sci.">
        <title>Complete genome sequence of the sulfur compounds oxidizing chemolithoautotroph Sulfuricurvum kujiense type strain (YK-1(T)).</title>
        <authorList>
            <person name="Han C."/>
            <person name="Kotsyurbenko O."/>
            <person name="Chertkov O."/>
            <person name="Held B."/>
            <person name="Lapidus A."/>
            <person name="Nolan M."/>
            <person name="Lucas S."/>
            <person name="Hammon N."/>
            <person name="Deshpande S."/>
            <person name="Cheng J.F."/>
            <person name="Tapia R."/>
            <person name="Goodwin L.A."/>
            <person name="Pitluck S."/>
            <person name="Liolios K."/>
            <person name="Pagani I."/>
            <person name="Ivanova N."/>
            <person name="Mavromatis K."/>
            <person name="Mikhailova N."/>
            <person name="Pati A."/>
            <person name="Chen A."/>
            <person name="Palaniappan K."/>
            <person name="Land M."/>
            <person name="Hauser L."/>
            <person name="Chang Y.J."/>
            <person name="Jeffries C.D."/>
            <person name="Brambilla E.M."/>
            <person name="Rohde M."/>
            <person name="Spring S."/>
            <person name="Sikorski J."/>
            <person name="Goker M."/>
            <person name="Woyke T."/>
            <person name="Bristow J."/>
            <person name="Eisen J.A."/>
            <person name="Markowitz V."/>
            <person name="Hugenholtz P."/>
            <person name="Kyrpides N.C."/>
            <person name="Klenk H.P."/>
            <person name="Detter J.C."/>
        </authorList>
    </citation>
    <scope>NUCLEOTIDE SEQUENCE [LARGE SCALE GENOMIC DNA]</scope>
    <source>
        <strain evidence="4">ATCC BAA-921 / DSM 16994 / JCM 11577 / YK-1</strain>
    </source>
</reference>
<dbReference type="STRING" id="709032.Sulku_0878"/>
<gene>
    <name evidence="3" type="ordered locus">Sulku_0878</name>
</gene>
<dbReference type="InterPro" id="IPR036291">
    <property type="entry name" value="NAD(P)-bd_dom_sf"/>
</dbReference>
<dbReference type="Gene3D" id="3.40.50.720">
    <property type="entry name" value="NAD(P)-binding Rossmann-like Domain"/>
    <property type="match status" value="1"/>
</dbReference>
<dbReference type="Pfam" id="PF13561">
    <property type="entry name" value="adh_short_C2"/>
    <property type="match status" value="1"/>
</dbReference>
<dbReference type="InterPro" id="IPR002347">
    <property type="entry name" value="SDR_fam"/>
</dbReference>
<dbReference type="GO" id="GO:0016491">
    <property type="term" value="F:oxidoreductase activity"/>
    <property type="evidence" value="ECO:0007669"/>
    <property type="project" value="UniProtKB-KW"/>
</dbReference>
<dbReference type="OrthoDB" id="5359522at2"/>
<evidence type="ECO:0000256" key="1">
    <source>
        <dbReference type="ARBA" id="ARBA00006484"/>
    </source>
</evidence>
<dbReference type="PROSITE" id="PS00061">
    <property type="entry name" value="ADH_SHORT"/>
    <property type="match status" value="1"/>
</dbReference>
<protein>
    <submittedName>
        <fullName evidence="3">Short-chain dehydrogenase/reductase SDR</fullName>
    </submittedName>
</protein>
<accession>E4U294</accession>
<dbReference type="PRINTS" id="PR00081">
    <property type="entry name" value="GDHRDH"/>
</dbReference>
<dbReference type="PRINTS" id="PR00080">
    <property type="entry name" value="SDRFAMILY"/>
</dbReference>
<dbReference type="KEGG" id="sku:Sulku_0878"/>
<dbReference type="InterPro" id="IPR051122">
    <property type="entry name" value="SDR_DHRS6-like"/>
</dbReference>